<dbReference type="Proteomes" id="UP001147733">
    <property type="component" value="Unassembled WGS sequence"/>
</dbReference>
<dbReference type="EMBL" id="JAPQKT010000002">
    <property type="protein sequence ID" value="KAJ5240612.1"/>
    <property type="molecule type" value="Genomic_DNA"/>
</dbReference>
<protein>
    <submittedName>
        <fullName evidence="1">Uncharacterized protein</fullName>
    </submittedName>
</protein>
<reference evidence="1" key="1">
    <citation type="submission" date="2022-11" db="EMBL/GenBank/DDBJ databases">
        <authorList>
            <person name="Petersen C."/>
        </authorList>
    </citation>
    <scope>NUCLEOTIDE SEQUENCE</scope>
    <source>
        <strain evidence="1">IBT 23319</strain>
    </source>
</reference>
<evidence type="ECO:0000313" key="2">
    <source>
        <dbReference type="Proteomes" id="UP001147733"/>
    </source>
</evidence>
<organism evidence="1 2">
    <name type="scientific">Penicillium citrinum</name>
    <dbReference type="NCBI Taxonomy" id="5077"/>
    <lineage>
        <taxon>Eukaryota</taxon>
        <taxon>Fungi</taxon>
        <taxon>Dikarya</taxon>
        <taxon>Ascomycota</taxon>
        <taxon>Pezizomycotina</taxon>
        <taxon>Eurotiomycetes</taxon>
        <taxon>Eurotiomycetidae</taxon>
        <taxon>Eurotiales</taxon>
        <taxon>Aspergillaceae</taxon>
        <taxon>Penicillium</taxon>
    </lineage>
</organism>
<reference evidence="1" key="2">
    <citation type="journal article" date="2023" name="IMA Fungus">
        <title>Comparative genomic study of the Penicillium genus elucidates a diverse pangenome and 15 lateral gene transfer events.</title>
        <authorList>
            <person name="Petersen C."/>
            <person name="Sorensen T."/>
            <person name="Nielsen M.R."/>
            <person name="Sondergaard T.E."/>
            <person name="Sorensen J.L."/>
            <person name="Fitzpatrick D.A."/>
            <person name="Frisvad J.C."/>
            <person name="Nielsen K.L."/>
        </authorList>
    </citation>
    <scope>NUCLEOTIDE SEQUENCE</scope>
    <source>
        <strain evidence="1">IBT 23319</strain>
    </source>
</reference>
<dbReference type="GeneID" id="81380290"/>
<name>A0A9W9PCY2_PENCI</name>
<sequence>MSHLKIIRAKHPPSTDPIQYLSLRGLGHTVVLVVPLLDGHTDLVVDGKYENQVAGAFGSYTCTRLLESDPIIQTSQGSNHEERSLNAMILFVDRWRAVRSTVLDLRNNLLENVYESEIVRLENLREHYQKQAVKIPQWLNA</sequence>
<evidence type="ECO:0000313" key="1">
    <source>
        <dbReference type="EMBL" id="KAJ5240612.1"/>
    </source>
</evidence>
<dbReference type="RefSeq" id="XP_056503617.1">
    <property type="nucleotide sequence ID" value="XM_056641123.1"/>
</dbReference>
<comment type="caution">
    <text evidence="1">The sequence shown here is derived from an EMBL/GenBank/DDBJ whole genome shotgun (WGS) entry which is preliminary data.</text>
</comment>
<proteinExistence type="predicted"/>
<accession>A0A9W9PCY2</accession>
<gene>
    <name evidence="1" type="ORF">N7469_002203</name>
</gene>
<dbReference type="AlphaFoldDB" id="A0A9W9PCY2"/>
<keyword evidence="2" id="KW-1185">Reference proteome</keyword>